<organism evidence="2 3">
    <name type="scientific">Brachionus plicatilis</name>
    <name type="common">Marine rotifer</name>
    <name type="synonym">Brachionus muelleri</name>
    <dbReference type="NCBI Taxonomy" id="10195"/>
    <lineage>
        <taxon>Eukaryota</taxon>
        <taxon>Metazoa</taxon>
        <taxon>Spiralia</taxon>
        <taxon>Gnathifera</taxon>
        <taxon>Rotifera</taxon>
        <taxon>Eurotatoria</taxon>
        <taxon>Monogononta</taxon>
        <taxon>Pseudotrocha</taxon>
        <taxon>Ploima</taxon>
        <taxon>Brachionidae</taxon>
        <taxon>Brachionus</taxon>
    </lineage>
</organism>
<keyword evidence="1" id="KW-0472">Membrane</keyword>
<dbReference type="AlphaFoldDB" id="A0A3M7PF59"/>
<proteinExistence type="predicted"/>
<name>A0A3M7PF59_BRAPC</name>
<comment type="caution">
    <text evidence="2">The sequence shown here is derived from an EMBL/GenBank/DDBJ whole genome shotgun (WGS) entry which is preliminary data.</text>
</comment>
<gene>
    <name evidence="2" type="ORF">BpHYR1_048565</name>
</gene>
<protein>
    <submittedName>
        <fullName evidence="2">Uncharacterized protein</fullName>
    </submittedName>
</protein>
<keyword evidence="3" id="KW-1185">Reference proteome</keyword>
<evidence type="ECO:0000256" key="1">
    <source>
        <dbReference type="SAM" id="Phobius"/>
    </source>
</evidence>
<evidence type="ECO:0000313" key="2">
    <source>
        <dbReference type="EMBL" id="RMZ97653.1"/>
    </source>
</evidence>
<dbReference type="EMBL" id="REGN01011272">
    <property type="protein sequence ID" value="RMZ97653.1"/>
    <property type="molecule type" value="Genomic_DNA"/>
</dbReference>
<feature type="transmembrane region" description="Helical" evidence="1">
    <location>
        <begin position="30"/>
        <end position="53"/>
    </location>
</feature>
<sequence length="68" mass="7746">MFCSKRISVNLCHLPVGIIKRFPIKTSIKWSFACFAFAGLPGFLFSPIGIFFADNVRKEKIMQKNDYG</sequence>
<reference evidence="2 3" key="1">
    <citation type="journal article" date="2018" name="Sci. Rep.">
        <title>Genomic signatures of local adaptation to the degree of environmental predictability in rotifers.</title>
        <authorList>
            <person name="Franch-Gras L."/>
            <person name="Hahn C."/>
            <person name="Garcia-Roger E.M."/>
            <person name="Carmona M.J."/>
            <person name="Serra M."/>
            <person name="Gomez A."/>
        </authorList>
    </citation>
    <scope>NUCLEOTIDE SEQUENCE [LARGE SCALE GENOMIC DNA]</scope>
    <source>
        <strain evidence="2">HYR1</strain>
    </source>
</reference>
<keyword evidence="1" id="KW-1133">Transmembrane helix</keyword>
<dbReference type="Proteomes" id="UP000276133">
    <property type="component" value="Unassembled WGS sequence"/>
</dbReference>
<keyword evidence="1" id="KW-0812">Transmembrane</keyword>
<evidence type="ECO:0000313" key="3">
    <source>
        <dbReference type="Proteomes" id="UP000276133"/>
    </source>
</evidence>
<accession>A0A3M7PF59</accession>